<organism evidence="1 2">
    <name type="scientific">Leucosporidium creatinivorum</name>
    <dbReference type="NCBI Taxonomy" id="106004"/>
    <lineage>
        <taxon>Eukaryota</taxon>
        <taxon>Fungi</taxon>
        <taxon>Dikarya</taxon>
        <taxon>Basidiomycota</taxon>
        <taxon>Pucciniomycotina</taxon>
        <taxon>Microbotryomycetes</taxon>
        <taxon>Leucosporidiales</taxon>
        <taxon>Leucosporidium</taxon>
    </lineage>
</organism>
<dbReference type="EMBL" id="MCGR01000084">
    <property type="protein sequence ID" value="ORY56796.1"/>
    <property type="molecule type" value="Genomic_DNA"/>
</dbReference>
<sequence length="195" mass="20597">MPPLWNDLISVLPTSHPPLSPLPTIGSAAPLPPKLGLQAYSEDTLIAFVRHCGCPFAESEVKQLAKVANEDASLKIVIVTMSDETAAREWFAAVGGDFDDPSRVSLIADPSRELYAAFGVGTLPWSGLFGTAMLGPLSELASKGIKNRATAPGSARWQNSATFAVAKGGEVKWVHVAEHAGDMSDMEAAARSLKL</sequence>
<dbReference type="AlphaFoldDB" id="A0A1Y2DCF4"/>
<dbReference type="PANTHER" id="PTHR42336">
    <property type="entry name" value="THIOREDOXIN DOMAIN-CONTAINING PROTEIN-RELATED"/>
    <property type="match status" value="1"/>
</dbReference>
<dbReference type="InterPro" id="IPR036249">
    <property type="entry name" value="Thioredoxin-like_sf"/>
</dbReference>
<dbReference type="OrthoDB" id="40334at2759"/>
<evidence type="ECO:0000313" key="2">
    <source>
        <dbReference type="Proteomes" id="UP000193467"/>
    </source>
</evidence>
<accession>A0A1Y2DCF4</accession>
<keyword evidence="2" id="KW-1185">Reference proteome</keyword>
<name>A0A1Y2DCF4_9BASI</name>
<dbReference type="SUPFAM" id="SSF52833">
    <property type="entry name" value="Thioredoxin-like"/>
    <property type="match status" value="1"/>
</dbReference>
<dbReference type="Gene3D" id="3.40.30.10">
    <property type="entry name" value="Glutaredoxin"/>
    <property type="match status" value="1"/>
</dbReference>
<dbReference type="Proteomes" id="UP000193467">
    <property type="component" value="Unassembled WGS sequence"/>
</dbReference>
<proteinExistence type="predicted"/>
<dbReference type="PANTHER" id="PTHR42336:SF1">
    <property type="entry name" value="ALKYL HYDROPEROXIDE REDUCTASE SUBUNIT C_ THIOL SPECIFIC ANTIOXIDANT DOMAIN-CONTAINING PROTEIN"/>
    <property type="match status" value="1"/>
</dbReference>
<evidence type="ECO:0000313" key="1">
    <source>
        <dbReference type="EMBL" id="ORY56796.1"/>
    </source>
</evidence>
<dbReference type="Pfam" id="PF13911">
    <property type="entry name" value="AhpC-TSA_2"/>
    <property type="match status" value="1"/>
</dbReference>
<protein>
    <recommendedName>
        <fullName evidence="3">Alkyl hydroperoxide reductase subunit C/ Thiol specific antioxidant domain-containing protein</fullName>
    </recommendedName>
</protein>
<evidence type="ECO:0008006" key="3">
    <source>
        <dbReference type="Google" id="ProtNLM"/>
    </source>
</evidence>
<dbReference type="InParanoid" id="A0A1Y2DCF4"/>
<comment type="caution">
    <text evidence="1">The sequence shown here is derived from an EMBL/GenBank/DDBJ whole genome shotgun (WGS) entry which is preliminary data.</text>
</comment>
<dbReference type="InterPro" id="IPR032801">
    <property type="entry name" value="PXL2A/B/C"/>
</dbReference>
<gene>
    <name evidence="1" type="ORF">BCR35DRAFT_284055</name>
</gene>
<reference evidence="1 2" key="1">
    <citation type="submission" date="2016-07" db="EMBL/GenBank/DDBJ databases">
        <title>Pervasive Adenine N6-methylation of Active Genes in Fungi.</title>
        <authorList>
            <consortium name="DOE Joint Genome Institute"/>
            <person name="Mondo S.J."/>
            <person name="Dannebaum R.O."/>
            <person name="Kuo R.C."/>
            <person name="Labutti K."/>
            <person name="Haridas S."/>
            <person name="Kuo A."/>
            <person name="Salamov A."/>
            <person name="Ahrendt S.R."/>
            <person name="Lipzen A."/>
            <person name="Sullivan W."/>
            <person name="Andreopoulos W.B."/>
            <person name="Clum A."/>
            <person name="Lindquist E."/>
            <person name="Daum C."/>
            <person name="Ramamoorthy G.K."/>
            <person name="Gryganskyi A."/>
            <person name="Culley D."/>
            <person name="Magnuson J.K."/>
            <person name="James T.Y."/>
            <person name="O'Malley M.A."/>
            <person name="Stajich J.E."/>
            <person name="Spatafora J.W."/>
            <person name="Visel A."/>
            <person name="Grigoriev I.V."/>
        </authorList>
    </citation>
    <scope>NUCLEOTIDE SEQUENCE [LARGE SCALE GENOMIC DNA]</scope>
    <source>
        <strain evidence="1 2">62-1032</strain>
    </source>
</reference>